<gene>
    <name evidence="1" type="ORF">A1332_08570</name>
</gene>
<dbReference type="RefSeq" id="WP_064007500.1">
    <property type="nucleotide sequence ID" value="NZ_LUUG01000050.1"/>
</dbReference>
<dbReference type="Proteomes" id="UP000078090">
    <property type="component" value="Unassembled WGS sequence"/>
</dbReference>
<dbReference type="EMBL" id="LUUG01000050">
    <property type="protein sequence ID" value="OAI07527.1"/>
    <property type="molecule type" value="Genomic_DNA"/>
</dbReference>
<evidence type="ECO:0000313" key="1">
    <source>
        <dbReference type="EMBL" id="OAI07527.1"/>
    </source>
</evidence>
<organism evidence="1 2">
    <name type="scientific">Methylomonas methanica</name>
    <dbReference type="NCBI Taxonomy" id="421"/>
    <lineage>
        <taxon>Bacteria</taxon>
        <taxon>Pseudomonadati</taxon>
        <taxon>Pseudomonadota</taxon>
        <taxon>Gammaproteobacteria</taxon>
        <taxon>Methylococcales</taxon>
        <taxon>Methylococcaceae</taxon>
        <taxon>Methylomonas</taxon>
    </lineage>
</organism>
<sequence length="133" mass="14743">MPLFYADVFGLLPLDNFSLAQTSQLSRRLAISDYATASVQCLTHPENRHSGRHRLYSSYAKKKFGLKSLPDFRMANPRDGNQYVIPQLKVRISIDVVSDLFAIGLECLFYRGKNGFDRLSDSGVGGVQTPAAG</sequence>
<protein>
    <submittedName>
        <fullName evidence="1">Uncharacterized protein</fullName>
    </submittedName>
</protein>
<evidence type="ECO:0000313" key="2">
    <source>
        <dbReference type="Proteomes" id="UP000078090"/>
    </source>
</evidence>
<accession>A0A177MP10</accession>
<dbReference type="AlphaFoldDB" id="A0A177MP10"/>
<reference evidence="1 2" key="1">
    <citation type="submission" date="2016-03" db="EMBL/GenBank/DDBJ databases">
        <authorList>
            <person name="Ploux O."/>
        </authorList>
    </citation>
    <scope>NUCLEOTIDE SEQUENCE [LARGE SCALE GENOMIC DNA]</scope>
    <source>
        <strain evidence="1 2">R-45363</strain>
    </source>
</reference>
<comment type="caution">
    <text evidence="1">The sequence shown here is derived from an EMBL/GenBank/DDBJ whole genome shotgun (WGS) entry which is preliminary data.</text>
</comment>
<proteinExistence type="predicted"/>
<name>A0A177MP10_METMH</name>